<dbReference type="OrthoDB" id="9790052at2"/>
<dbReference type="Gene3D" id="1.10.10.10">
    <property type="entry name" value="Winged helix-like DNA-binding domain superfamily/Winged helix DNA-binding domain"/>
    <property type="match status" value="1"/>
</dbReference>
<comment type="caution">
    <text evidence="3">The sequence shown here is derived from an EMBL/GenBank/DDBJ whole genome shotgun (WGS) entry which is preliminary data.</text>
</comment>
<evidence type="ECO:0000259" key="2">
    <source>
        <dbReference type="PROSITE" id="PS50995"/>
    </source>
</evidence>
<proteinExistence type="predicted"/>
<dbReference type="InterPro" id="IPR036390">
    <property type="entry name" value="WH_DNA-bd_sf"/>
</dbReference>
<feature type="domain" description="HTH marR-type" evidence="2">
    <location>
        <begin position="5"/>
        <end position="137"/>
    </location>
</feature>
<evidence type="ECO:0000256" key="1">
    <source>
        <dbReference type="ARBA" id="ARBA00023125"/>
    </source>
</evidence>
<dbReference type="GO" id="GO:0003700">
    <property type="term" value="F:DNA-binding transcription factor activity"/>
    <property type="evidence" value="ECO:0007669"/>
    <property type="project" value="InterPro"/>
</dbReference>
<protein>
    <recommendedName>
        <fullName evidence="2">HTH marR-type domain-containing protein</fullName>
    </recommendedName>
</protein>
<organism evidence="3 4">
    <name type="scientific">Sulfoacidibacillus thermotolerans</name>
    <name type="common">Acidibacillus sulfuroxidans</name>
    <dbReference type="NCBI Taxonomy" id="1765684"/>
    <lineage>
        <taxon>Bacteria</taxon>
        <taxon>Bacillati</taxon>
        <taxon>Bacillota</taxon>
        <taxon>Bacilli</taxon>
        <taxon>Bacillales</taxon>
        <taxon>Alicyclobacillaceae</taxon>
        <taxon>Sulfoacidibacillus</taxon>
    </lineage>
</organism>
<dbReference type="PANTHER" id="PTHR33164:SF99">
    <property type="entry name" value="MARR FAMILY REGULATORY PROTEIN"/>
    <property type="match status" value="1"/>
</dbReference>
<name>A0A2U3DCJ8_SULT2</name>
<dbReference type="SUPFAM" id="SSF46785">
    <property type="entry name" value="Winged helix' DNA-binding domain"/>
    <property type="match status" value="1"/>
</dbReference>
<reference evidence="3 4" key="1">
    <citation type="submission" date="2016-11" db="EMBL/GenBank/DDBJ databases">
        <title>Comparative genomics of Acidibacillus ferroxidans species.</title>
        <authorList>
            <person name="Oliveira G."/>
            <person name="Nunes G."/>
            <person name="Oliveira R."/>
            <person name="Araujo F."/>
            <person name="Salim A."/>
            <person name="Scholte L."/>
            <person name="Morais D."/>
            <person name="Nancucheo I."/>
            <person name="Johnson D.B."/>
            <person name="Grail B."/>
            <person name="Bittencourt J."/>
            <person name="Valadares R."/>
        </authorList>
    </citation>
    <scope>NUCLEOTIDE SEQUENCE [LARGE SCALE GENOMIC DNA]</scope>
    <source>
        <strain evidence="3 4">Y002</strain>
    </source>
</reference>
<dbReference type="PROSITE" id="PS50995">
    <property type="entry name" value="HTH_MARR_2"/>
    <property type="match status" value="1"/>
</dbReference>
<dbReference type="InterPro" id="IPR000835">
    <property type="entry name" value="HTH_MarR-typ"/>
</dbReference>
<evidence type="ECO:0000313" key="4">
    <source>
        <dbReference type="Proteomes" id="UP000245380"/>
    </source>
</evidence>
<dbReference type="GO" id="GO:0006950">
    <property type="term" value="P:response to stress"/>
    <property type="evidence" value="ECO:0007669"/>
    <property type="project" value="TreeGrafter"/>
</dbReference>
<dbReference type="InterPro" id="IPR036388">
    <property type="entry name" value="WH-like_DNA-bd_sf"/>
</dbReference>
<keyword evidence="1" id="KW-0238">DNA-binding</keyword>
<dbReference type="Proteomes" id="UP000245380">
    <property type="component" value="Unassembled WGS sequence"/>
</dbReference>
<dbReference type="PRINTS" id="PR00598">
    <property type="entry name" value="HTHMARR"/>
</dbReference>
<dbReference type="SMART" id="SM00347">
    <property type="entry name" value="HTH_MARR"/>
    <property type="match status" value="1"/>
</dbReference>
<dbReference type="GO" id="GO:0003677">
    <property type="term" value="F:DNA binding"/>
    <property type="evidence" value="ECO:0007669"/>
    <property type="project" value="UniProtKB-KW"/>
</dbReference>
<sequence>MSEDVEKIEMLLRSVSSAVRKQGRTILGDFGMTPVQFDALVLADEFRDLTIGELSARLGLAYSTTTDLVDRIEVRGFVERVRDEQDKRVVRVRVLAKGLALIDRVLDERRNYLWRVLSRVSEADQKLILSALMILQEQLHTL</sequence>
<keyword evidence="4" id="KW-1185">Reference proteome</keyword>
<accession>A0A2U3DCJ8</accession>
<dbReference type="AlphaFoldDB" id="A0A2U3DCJ8"/>
<dbReference type="PANTHER" id="PTHR33164">
    <property type="entry name" value="TRANSCRIPTIONAL REGULATOR, MARR FAMILY"/>
    <property type="match status" value="1"/>
</dbReference>
<gene>
    <name evidence="3" type="ORF">BM613_01885</name>
</gene>
<dbReference type="EMBL" id="MPDK01000002">
    <property type="protein sequence ID" value="PWI59013.1"/>
    <property type="molecule type" value="Genomic_DNA"/>
</dbReference>
<dbReference type="InterPro" id="IPR039422">
    <property type="entry name" value="MarR/SlyA-like"/>
</dbReference>
<evidence type="ECO:0000313" key="3">
    <source>
        <dbReference type="EMBL" id="PWI59013.1"/>
    </source>
</evidence>
<dbReference type="Pfam" id="PF01047">
    <property type="entry name" value="MarR"/>
    <property type="match status" value="1"/>
</dbReference>